<gene>
    <name evidence="1" type="ORF">ACFO3O_09220</name>
</gene>
<evidence type="ECO:0000313" key="1">
    <source>
        <dbReference type="EMBL" id="MFC4634086.1"/>
    </source>
</evidence>
<dbReference type="Proteomes" id="UP001596043">
    <property type="component" value="Unassembled WGS sequence"/>
</dbReference>
<name>A0ABV9HX70_9FLAO</name>
<accession>A0ABV9HX70</accession>
<organism evidence="1 2">
    <name type="scientific">Dokdonia ponticola</name>
    <dbReference type="NCBI Taxonomy" id="2041041"/>
    <lineage>
        <taxon>Bacteria</taxon>
        <taxon>Pseudomonadati</taxon>
        <taxon>Bacteroidota</taxon>
        <taxon>Flavobacteriia</taxon>
        <taxon>Flavobacteriales</taxon>
        <taxon>Flavobacteriaceae</taxon>
        <taxon>Dokdonia</taxon>
    </lineage>
</organism>
<dbReference type="RefSeq" id="WP_379978310.1">
    <property type="nucleotide sequence ID" value="NZ_JBHSFV010000004.1"/>
</dbReference>
<dbReference type="EMBL" id="JBHSFV010000004">
    <property type="protein sequence ID" value="MFC4634086.1"/>
    <property type="molecule type" value="Genomic_DNA"/>
</dbReference>
<evidence type="ECO:0000313" key="2">
    <source>
        <dbReference type="Proteomes" id="UP001596043"/>
    </source>
</evidence>
<comment type="caution">
    <text evidence="1">The sequence shown here is derived from an EMBL/GenBank/DDBJ whole genome shotgun (WGS) entry which is preliminary data.</text>
</comment>
<proteinExistence type="predicted"/>
<keyword evidence="2" id="KW-1185">Reference proteome</keyword>
<protein>
    <submittedName>
        <fullName evidence="1">Uncharacterized protein</fullName>
    </submittedName>
</protein>
<reference evidence="2" key="1">
    <citation type="journal article" date="2019" name="Int. J. Syst. Evol. Microbiol.">
        <title>The Global Catalogue of Microorganisms (GCM) 10K type strain sequencing project: providing services to taxonomists for standard genome sequencing and annotation.</title>
        <authorList>
            <consortium name="The Broad Institute Genomics Platform"/>
            <consortium name="The Broad Institute Genome Sequencing Center for Infectious Disease"/>
            <person name="Wu L."/>
            <person name="Ma J."/>
        </authorList>
    </citation>
    <scope>NUCLEOTIDE SEQUENCE [LARGE SCALE GENOMIC DNA]</scope>
    <source>
        <strain evidence="2">YJ-61-S</strain>
    </source>
</reference>
<sequence length="166" mass="19223">MEIILENENRKHIIEIGTGELFRINCNSLKAYNDVKNIGFPLEAIDSKKWLAKINSKLTLQEYLEIVELNISINNYFNDSELTTKINDFPKPYIELLASLEHIRTMPEIARIYTGGMHLMNLKFLYSNLLTYLKNGGMIIEINYPPIIDFDLDQLINQTPKELSIS</sequence>